<proteinExistence type="predicted"/>
<keyword evidence="3" id="KW-0238">DNA-binding</keyword>
<evidence type="ECO:0000313" key="3">
    <source>
        <dbReference type="EMBL" id="WUR11620.1"/>
    </source>
</evidence>
<organism evidence="3 4">
    <name type="scientific">[Empedobacter] haloabium</name>
    <dbReference type="NCBI Taxonomy" id="592317"/>
    <lineage>
        <taxon>Bacteria</taxon>
        <taxon>Pseudomonadati</taxon>
        <taxon>Pseudomonadota</taxon>
        <taxon>Betaproteobacteria</taxon>
        <taxon>Burkholderiales</taxon>
        <taxon>Oxalobacteraceae</taxon>
        <taxon>Telluria group</taxon>
        <taxon>Telluria group incertae sedis</taxon>
    </lineage>
</organism>
<protein>
    <submittedName>
        <fullName evidence="3">DNA-binding protein</fullName>
    </submittedName>
</protein>
<evidence type="ECO:0000313" key="4">
    <source>
        <dbReference type="Proteomes" id="UP000321323"/>
    </source>
</evidence>
<accession>A0ABZ1UFY5</accession>
<dbReference type="InterPro" id="IPR021104">
    <property type="entry name" value="KfrA_DNA-bd_N"/>
</dbReference>
<keyword evidence="4" id="KW-1185">Reference proteome</keyword>
<dbReference type="Proteomes" id="UP000321323">
    <property type="component" value="Chromosome"/>
</dbReference>
<keyword evidence="1" id="KW-0175">Coiled coil</keyword>
<name>A0ABZ1UFY5_9BURK</name>
<gene>
    <name evidence="3" type="ORF">E7V67_018185</name>
</gene>
<reference evidence="3 4" key="1">
    <citation type="journal article" date="2019" name="Int. J. Syst. Evol. Microbiol.">
        <title>The Draft Whole-Genome Sequence of the Antibiotic Producer Empedobacter haloabium ATCC 31962 Provides Indications for Its Taxonomic Reclassification.</title>
        <authorList>
            <person name="Miess H."/>
            <person name="Arlt P."/>
            <person name="Apel A.K."/>
            <person name="Weber T."/>
            <person name="Nieselt K."/>
            <person name="Hanssen F."/>
            <person name="Czemmel S."/>
            <person name="Nahnsen S."/>
            <person name="Gross H."/>
        </authorList>
    </citation>
    <scope>NUCLEOTIDE SEQUENCE [LARGE SCALE GENOMIC DNA]</scope>
    <source>
        <strain evidence="3 4">ATCC 31962</strain>
    </source>
</reference>
<sequence>MARTGLSKADIRACRERLLAEGRHPSADAVRKALGDTGSKSTIHRCLKELAQEEAGAGAARAATTRQLHALVERIADLLHAGGPDALREHYEEALRHKDRELAELQVQVATLTARLAQLEARPVPPRERTAPRDEDAIRAFGGFGVALDTSRSGGRATSPFSALRAGGRTEVVELGDEWPLRWS</sequence>
<feature type="coiled-coil region" evidence="1">
    <location>
        <begin position="88"/>
        <end position="122"/>
    </location>
</feature>
<evidence type="ECO:0000259" key="2">
    <source>
        <dbReference type="Pfam" id="PF11740"/>
    </source>
</evidence>
<dbReference type="Pfam" id="PF11740">
    <property type="entry name" value="KfrA_N"/>
    <property type="match status" value="1"/>
</dbReference>
<evidence type="ECO:0000256" key="1">
    <source>
        <dbReference type="SAM" id="Coils"/>
    </source>
</evidence>
<dbReference type="GO" id="GO:0003677">
    <property type="term" value="F:DNA binding"/>
    <property type="evidence" value="ECO:0007669"/>
    <property type="project" value="UniProtKB-KW"/>
</dbReference>
<feature type="domain" description="KfrA N-terminal DNA-binding" evidence="2">
    <location>
        <begin position="8"/>
        <end position="121"/>
    </location>
</feature>
<dbReference type="EMBL" id="CP136508">
    <property type="protein sequence ID" value="WUR11620.1"/>
    <property type="molecule type" value="Genomic_DNA"/>
</dbReference>